<dbReference type="AlphaFoldDB" id="G7VAV9"/>
<keyword evidence="2" id="KW-1185">Reference proteome</keyword>
<evidence type="ECO:0008006" key="3">
    <source>
        <dbReference type="Google" id="ProtNLM"/>
    </source>
</evidence>
<evidence type="ECO:0000313" key="2">
    <source>
        <dbReference type="Proteomes" id="UP000005867"/>
    </source>
</evidence>
<dbReference type="Pfam" id="PF04027">
    <property type="entry name" value="DUF371"/>
    <property type="match status" value="1"/>
</dbReference>
<dbReference type="InterPro" id="IPR023131">
    <property type="entry name" value="Mth639-like_dom_sf"/>
</dbReference>
<dbReference type="BioCyc" id="PSP1104324:GJSN-2095-MONOMER"/>
<sequence>MPVEECVERVARGEAPRDVFTARGHPNVTARNQKSLEITKDPYLTKRGNCIVACCSEKAAGELAGDVLGALARGGVVVLILDTGNRWDYVIGETPIATPTSKWRIVVRKSGYVDDSTVAIHANKAASDLDRELVAELKRGVPLRIIVGVCSTI</sequence>
<reference evidence="1 2" key="1">
    <citation type="journal article" date="2012" name="J. Bacteriol.">
        <title>Complete genome sequence of strain 1860, a crenarchaeon of the genus pyrobaculum able to grow with various electron acceptors.</title>
        <authorList>
            <person name="Mardanov A.V."/>
            <person name="Gumerov V.M."/>
            <person name="Slobodkina G.B."/>
            <person name="Beletsky A.V."/>
            <person name="Bonch-Osmolovskaya E.A."/>
            <person name="Ravin N.V."/>
            <person name="Skryabin K.G."/>
        </authorList>
    </citation>
    <scope>NUCLEOTIDE SEQUENCE [LARGE SCALE GENOMIC DNA]</scope>
    <source>
        <strain evidence="1 2">1860</strain>
    </source>
</reference>
<accession>G7VAV9</accession>
<proteinExistence type="predicted"/>
<name>G7VAV9_9CREN</name>
<dbReference type="GeneID" id="11596635"/>
<gene>
    <name evidence="1" type="ORF">P186_2145</name>
</gene>
<protein>
    <recommendedName>
        <fullName evidence="3">DUF371 domain-containing protein</fullName>
    </recommendedName>
</protein>
<evidence type="ECO:0000313" key="1">
    <source>
        <dbReference type="EMBL" id="AET33537.1"/>
    </source>
</evidence>
<organism evidence="1 2">
    <name type="scientific">Pyrobaculum ferrireducens</name>
    <dbReference type="NCBI Taxonomy" id="1104324"/>
    <lineage>
        <taxon>Archaea</taxon>
        <taxon>Thermoproteota</taxon>
        <taxon>Thermoprotei</taxon>
        <taxon>Thermoproteales</taxon>
        <taxon>Thermoproteaceae</taxon>
        <taxon>Pyrobaculum</taxon>
    </lineage>
</organism>
<dbReference type="Gene3D" id="2.60.120.630">
    <property type="entry name" value="mth639 domain like"/>
    <property type="match status" value="1"/>
</dbReference>
<dbReference type="eggNOG" id="arCOG04171">
    <property type="taxonomic scope" value="Archaea"/>
</dbReference>
<dbReference type="HOGENOM" id="CLU_135994_0_0_2"/>
<dbReference type="RefSeq" id="WP_014289362.1">
    <property type="nucleotide sequence ID" value="NC_016645.1"/>
</dbReference>
<dbReference type="PANTHER" id="PTHR40696">
    <property type="entry name" value="DUF371 FAMILY PROTEIN"/>
    <property type="match status" value="1"/>
</dbReference>
<dbReference type="InterPro" id="IPR007171">
    <property type="entry name" value="DUF371"/>
</dbReference>
<dbReference type="EMBL" id="CP003098">
    <property type="protein sequence ID" value="AET33537.1"/>
    <property type="molecule type" value="Genomic_DNA"/>
</dbReference>
<dbReference type="KEGG" id="pyr:P186_2145"/>
<dbReference type="OrthoDB" id="9265at2157"/>
<dbReference type="Proteomes" id="UP000005867">
    <property type="component" value="Chromosome"/>
</dbReference>
<dbReference type="STRING" id="1104324.P186_2145"/>
<dbReference type="PANTHER" id="PTHR40696:SF1">
    <property type="entry name" value="DUF371 DOMAIN-CONTAINING PROTEIN"/>
    <property type="match status" value="1"/>
</dbReference>